<dbReference type="SMART" id="SM00327">
    <property type="entry name" value="VWA"/>
    <property type="match status" value="1"/>
</dbReference>
<dbReference type="Proteomes" id="UP000221080">
    <property type="component" value="Chromosome 6"/>
</dbReference>
<evidence type="ECO:0000256" key="1">
    <source>
        <dbReference type="ARBA" id="ARBA00024347"/>
    </source>
</evidence>
<dbReference type="Gene3D" id="3.40.50.410">
    <property type="entry name" value="von Willebrand factor, type A domain"/>
    <property type="match status" value="1"/>
</dbReference>
<evidence type="ECO:0000313" key="8">
    <source>
        <dbReference type="Proteomes" id="UP000221080"/>
    </source>
</evidence>
<name>A0A2D0R6D2_ICTPU</name>
<evidence type="ECO:0000256" key="2">
    <source>
        <dbReference type="RuleBase" id="RU362114"/>
    </source>
</evidence>
<dbReference type="Pfam" id="PF26166">
    <property type="entry name" value="WGR-like_PARP4"/>
    <property type="match status" value="1"/>
</dbReference>
<sequence length="1944" mass="213124">MAIFSDCSVVLDLKNVPFKEKRKLMTAILDNGGNISYVVNQKCSFVVATSLENISSSRWRSAQKHQTPVVDLQYVWSCLEKGLLLPVQEHVLKPQSSDLTPEQAPHPAGVKSRDRLQVRNSGVDDERAQIEAKDGSYLGRFRFYKENDRDVPEFSSDFQVAKYSILSKLKTWSVLELQSAKGQAGQRYRVVSSIMHEAEKRVSWEKQVHSCSSEDAVEAYLMLRKELQVQGFTQTQTFPPWAEKLTSHGLRQLLLEEKLNCSTVSQDVGVFVELIWTEALGSLRSILTVPVTNISLNDVSRVEGLLLQVQKSQREDEVKGLLEQVNTLLPLRIREPDSKNKLVSQKLDLCQLIRDILNMTEATLGNPSPSSLGKYRALRCSIEQVPCQSPEFLCVSQLLQDRPAQIQQILRVSRATELRMFKNELGNVKSLLHSTSSSSLVGILSRGLLLPKVGVEQHGIERTDIGNLGSGIYFSDSLNTSVKYSKPSVTDGCRLLLVCEVALGQCKDLHERAFSWTSAPEGYNSVHGVRRTEKTHSDFEDDEYVVYNTEQIRLKYVVRYFLPEDEVKDFQPHVDATLAPLHSAPSSHLLSSDDGEGLGVTKNPLEEVTAGLLDSNGQTLPLQAVHVRCKLMDLLSQVVIFQTYTNDSSVPIEAKYVFPLEETAAVCGFEAFINGKHVVGKVKEKEQARKEYKQAIEKGHGAYLMDQDAPDVFTISVGNLPPGATVLIKVTFITELVVRAGTIVFSLPGSVAPWQQSSALNQRTQTTVEKVCVNELQPEGEFSLCMSIEMPYEIVNLECSHQIKIKRTDCKAVVSTLPDQTLSTDGFRLSFTLHQIHMPRMWVEKHPEKDTEACMLVFYPHFESSGVSGSDVSDVIVVLDTSESMRGEAMLNARRIALKVLNSLDRSLRVNIISFGSDYKEAFPSANPLEEGFEEAKNFIMSSAAVGGSTELWRPLRTLNLLPPSRGVRNVVLISDGHVQNQPETLQLVRDNVRHTRLFTCGLSLTANRYMLRALAQAGGGTYEFFDTKTKHTWAEKVNSQVRCMVSPGCSSVAVKWQQFNPTAPSPVQAPSQLHALFSDSHTLVYGFVPHCTRATLFGDLSGQEIETMVCTTELQKTKGTFLHKLTARAIIRDYEDGSLGSSEAEHEGKKAELKSYIIELSKEFSILSQFTSFVAIEERDQEQPESGFTDVPKIIAEEDVDILSYMGWTEQKQWDQESDSEFFLLEECCGLEVDCLLEEACRGFLLASEFYEGSESSGRESPEPSCLQSLMVEHVFPATGSVLRSEAFSHTASTDTNERTCSTPPPLQEQMARTTSEHFNRNTTSTKFEALLSKRALDLVSLNLPATNFDQGLGFGSVVYGSASRDVFTSPQISSPPSLPPRNGIEAHLPRPSFNTPLSSCFQAFPGEVSEPLNLVLMESPLSDRSRATTSDLDLRAAAPTRRIIGAPLRRQSLSHCGRSENRTFVDSLGGDCLTSHGLSPSFSIAPRPSLPSVDSVEHACIADLAPSPHFSIAAPAPPPSVAFGFGGSAPAPAPPPPSVAFGFGGSAPAPAPPPPSVAFRFGRSAPAPPAPSVAFGFGGSAPAPAPPAPSVAFGFGGSAPAPAPPAPSVAFGFGGSAPAPAPPAPSVAFGFLGSAPAPAPPPSFAFGLGAPAHLPPPGVAFGAPAHPPPPPPPPPSVDFGFQTSSSSHHLQLQKPPSYRPLAQKSQSRYTETVAEADIGPAKLYVSRVMNQLIRSCEKENSAITRSTVPLVETDGDSVQTDGVSKRLRRPDRINWDELFNLQHRDGYWECTGTLSRFLGLDVDFFANVFLREKGICSLGAKAHADILKLISTLLVLQLMRVMSSPSAIFFQSLFRLTDRPEPRPACWEAVKRAVEWVCWADRQYPCVCSRLEFGRDWESCTRQLLGLESLPPFSPLIPVLQRSTGLPVSRHETVIKTSTVAR</sequence>
<dbReference type="InterPro" id="IPR036465">
    <property type="entry name" value="vWFA_dom_sf"/>
</dbReference>
<dbReference type="Pfam" id="PF26156">
    <property type="entry name" value="PARP4_MVP-ID"/>
    <property type="match status" value="1"/>
</dbReference>
<dbReference type="InterPro" id="IPR058905">
    <property type="entry name" value="WGR-like_PARP4"/>
</dbReference>
<feature type="domain" description="VIT" evidence="7">
    <location>
        <begin position="606"/>
        <end position="734"/>
    </location>
</feature>
<feature type="domain" description="VWFA" evidence="5">
    <location>
        <begin position="874"/>
        <end position="1042"/>
    </location>
</feature>
<evidence type="ECO:0000259" key="7">
    <source>
        <dbReference type="PROSITE" id="PS51468"/>
    </source>
</evidence>
<dbReference type="InterPro" id="IPR036420">
    <property type="entry name" value="BRCT_dom_sf"/>
</dbReference>
<reference evidence="9" key="2">
    <citation type="submission" date="2025-08" db="UniProtKB">
        <authorList>
            <consortium name="RefSeq"/>
        </authorList>
    </citation>
    <scope>IDENTIFICATION</scope>
    <source>
        <tissue evidence="9">Blood</tissue>
    </source>
</reference>
<dbReference type="GeneID" id="108266493"/>
<dbReference type="InterPro" id="IPR002035">
    <property type="entry name" value="VWF_A"/>
</dbReference>
<keyword evidence="8" id="KW-1185">Reference proteome</keyword>
<accession>A0A2D0R6D2</accession>
<dbReference type="PANTHER" id="PTHR46530:SF1">
    <property type="entry name" value="PROTEIN MONO-ADP-RIBOSYLTRANSFERASE PARP4"/>
    <property type="match status" value="1"/>
</dbReference>
<feature type="compositionally biased region" description="Polar residues" evidence="3">
    <location>
        <begin position="1290"/>
        <end position="1303"/>
    </location>
</feature>
<dbReference type="SUPFAM" id="SSF56399">
    <property type="entry name" value="ADP-ribosylation"/>
    <property type="match status" value="1"/>
</dbReference>
<dbReference type="PROSITE" id="PS51059">
    <property type="entry name" value="PARP_CATALYTIC"/>
    <property type="match status" value="1"/>
</dbReference>
<dbReference type="SUPFAM" id="SSF52113">
    <property type="entry name" value="BRCT domain"/>
    <property type="match status" value="1"/>
</dbReference>
<dbReference type="SUPFAM" id="SSF101447">
    <property type="entry name" value="Formin homology 2 domain (FH2 domain)"/>
    <property type="match status" value="1"/>
</dbReference>
<dbReference type="KEGG" id="ipu:108266493"/>
<gene>
    <name evidence="9" type="primary">parp4</name>
</gene>
<dbReference type="InterPro" id="IPR012317">
    <property type="entry name" value="Poly(ADP-ribose)pol_cat_dom"/>
</dbReference>
<keyword evidence="2" id="KW-0328">Glycosyltransferase</keyword>
<keyword evidence="2" id="KW-0808">Transferase</keyword>
<dbReference type="SMART" id="SM00292">
    <property type="entry name" value="BRCT"/>
    <property type="match status" value="1"/>
</dbReference>
<dbReference type="InterPro" id="IPR058904">
    <property type="entry name" value="PARP4_MVP-ID"/>
</dbReference>
<feature type="region of interest" description="Disordered" evidence="3">
    <location>
        <begin position="1660"/>
        <end position="1708"/>
    </location>
</feature>
<dbReference type="Pfam" id="PF08487">
    <property type="entry name" value="VIT"/>
    <property type="match status" value="1"/>
</dbReference>
<dbReference type="GO" id="GO:0005737">
    <property type="term" value="C:cytoplasm"/>
    <property type="evidence" value="ECO:0007669"/>
    <property type="project" value="TreeGrafter"/>
</dbReference>
<reference evidence="8" key="1">
    <citation type="journal article" date="2016" name="Nat. Commun.">
        <title>The channel catfish genome sequence provides insights into the evolution of scale formation in teleosts.</title>
        <authorList>
            <person name="Liu Z."/>
            <person name="Liu S."/>
            <person name="Yao J."/>
            <person name="Bao L."/>
            <person name="Zhang J."/>
            <person name="Li Y."/>
            <person name="Jiang C."/>
            <person name="Sun L."/>
            <person name="Wang R."/>
            <person name="Zhang Y."/>
            <person name="Zhou T."/>
            <person name="Zeng Q."/>
            <person name="Fu Q."/>
            <person name="Gao S."/>
            <person name="Li N."/>
            <person name="Koren S."/>
            <person name="Jiang Y."/>
            <person name="Zimin A."/>
            <person name="Xu P."/>
            <person name="Phillippy A.M."/>
            <person name="Geng X."/>
            <person name="Song L."/>
            <person name="Sun F."/>
            <person name="Li C."/>
            <person name="Wang X."/>
            <person name="Chen A."/>
            <person name="Jin Y."/>
            <person name="Yuan Z."/>
            <person name="Yang Y."/>
            <person name="Tan S."/>
            <person name="Peatman E."/>
            <person name="Lu J."/>
            <person name="Qin Z."/>
            <person name="Dunham R."/>
            <person name="Li Z."/>
            <person name="Sonstegard T."/>
            <person name="Feng J."/>
            <person name="Danzmann R.G."/>
            <person name="Schroeder S."/>
            <person name="Scheffler B."/>
            <person name="Duke M.V."/>
            <person name="Ballard L."/>
            <person name="Kucuktas H."/>
            <person name="Kaltenboeck L."/>
            <person name="Liu H."/>
            <person name="Armbruster J."/>
            <person name="Xie Y."/>
            <person name="Kirby M.L."/>
            <person name="Tian Y."/>
            <person name="Flanagan M.E."/>
            <person name="Mu W."/>
            <person name="Waldbieser G.C."/>
        </authorList>
    </citation>
    <scope>NUCLEOTIDE SEQUENCE [LARGE SCALE GENOMIC DNA]</scope>
    <source>
        <strain evidence="8">SDA103</strain>
    </source>
</reference>
<dbReference type="SUPFAM" id="SSF53300">
    <property type="entry name" value="vWA-like"/>
    <property type="match status" value="1"/>
</dbReference>
<feature type="region of interest" description="Disordered" evidence="3">
    <location>
        <begin position="1290"/>
        <end position="1309"/>
    </location>
</feature>
<evidence type="ECO:0000256" key="3">
    <source>
        <dbReference type="SAM" id="MobiDB-lite"/>
    </source>
</evidence>
<feature type="compositionally biased region" description="Pro residues" evidence="3">
    <location>
        <begin position="1667"/>
        <end position="1678"/>
    </location>
</feature>
<dbReference type="PROSITE" id="PS51468">
    <property type="entry name" value="VIT"/>
    <property type="match status" value="1"/>
</dbReference>
<dbReference type="GO" id="GO:0003950">
    <property type="term" value="F:NAD+ poly-ADP-ribosyltransferase activity"/>
    <property type="evidence" value="ECO:0007669"/>
    <property type="project" value="UniProtKB-UniRule"/>
</dbReference>
<dbReference type="PROSITE" id="PS50172">
    <property type="entry name" value="BRCT"/>
    <property type="match status" value="1"/>
</dbReference>
<feature type="domain" description="BRCT" evidence="4">
    <location>
        <begin position="1"/>
        <end position="92"/>
    </location>
</feature>
<evidence type="ECO:0000259" key="5">
    <source>
        <dbReference type="PROSITE" id="PS50234"/>
    </source>
</evidence>
<dbReference type="Gene3D" id="3.40.50.10190">
    <property type="entry name" value="BRCT domain"/>
    <property type="match status" value="1"/>
</dbReference>
<dbReference type="CDD" id="cd17726">
    <property type="entry name" value="BRCT_PARP4_like"/>
    <property type="match status" value="1"/>
</dbReference>
<evidence type="ECO:0000259" key="4">
    <source>
        <dbReference type="PROSITE" id="PS50172"/>
    </source>
</evidence>
<organism evidence="8 9">
    <name type="scientific">Ictalurus punctatus</name>
    <name type="common">Channel catfish</name>
    <name type="synonym">Silurus punctatus</name>
    <dbReference type="NCBI Taxonomy" id="7998"/>
    <lineage>
        <taxon>Eukaryota</taxon>
        <taxon>Metazoa</taxon>
        <taxon>Chordata</taxon>
        <taxon>Craniata</taxon>
        <taxon>Vertebrata</taxon>
        <taxon>Euteleostomi</taxon>
        <taxon>Actinopterygii</taxon>
        <taxon>Neopterygii</taxon>
        <taxon>Teleostei</taxon>
        <taxon>Ostariophysi</taxon>
        <taxon>Siluriformes</taxon>
        <taxon>Ictaluridae</taxon>
        <taxon>Ictalurus</taxon>
    </lineage>
</organism>
<feature type="region of interest" description="Disordered" evidence="3">
    <location>
        <begin position="95"/>
        <end position="115"/>
    </location>
</feature>
<feature type="domain" description="PARP catalytic" evidence="6">
    <location>
        <begin position="369"/>
        <end position="569"/>
    </location>
</feature>
<dbReference type="OrthoDB" id="1729737at2759"/>
<feature type="compositionally biased region" description="Low complexity" evidence="3">
    <location>
        <begin position="1686"/>
        <end position="1695"/>
    </location>
</feature>
<evidence type="ECO:0000313" key="9">
    <source>
        <dbReference type="RefSeq" id="XP_017325370.2"/>
    </source>
</evidence>
<dbReference type="PROSITE" id="PS50234">
    <property type="entry name" value="VWFA"/>
    <property type="match status" value="1"/>
</dbReference>
<dbReference type="InterPro" id="IPR001357">
    <property type="entry name" value="BRCT_dom"/>
</dbReference>
<comment type="similarity">
    <text evidence="1">Belongs to the ARTD/PARP family.</text>
</comment>
<proteinExistence type="inferred from homology"/>
<dbReference type="Pfam" id="PF00644">
    <property type="entry name" value="PARP"/>
    <property type="match status" value="1"/>
</dbReference>
<dbReference type="InterPro" id="IPR031273">
    <property type="entry name" value="PARP4"/>
</dbReference>
<dbReference type="PANTHER" id="PTHR46530">
    <property type="entry name" value="PROTEIN MONO-ADP-RIBOSYLTRANSFERASE PARP4"/>
    <property type="match status" value="1"/>
</dbReference>
<dbReference type="Pfam" id="PF13768">
    <property type="entry name" value="VWA_3"/>
    <property type="match status" value="1"/>
</dbReference>
<dbReference type="Pfam" id="PF00533">
    <property type="entry name" value="BRCT"/>
    <property type="match status" value="1"/>
</dbReference>
<dbReference type="RefSeq" id="XP_017325370.2">
    <property type="nucleotide sequence ID" value="XM_017469881.3"/>
</dbReference>
<dbReference type="Gene3D" id="3.90.228.10">
    <property type="match status" value="1"/>
</dbReference>
<dbReference type="SMART" id="SM00609">
    <property type="entry name" value="VIT"/>
    <property type="match status" value="1"/>
</dbReference>
<protein>
    <recommendedName>
        <fullName evidence="2">Poly [ADP-ribose] polymerase</fullName>
        <shortName evidence="2">PARP</shortName>
        <ecNumber evidence="2">2.4.2.-</ecNumber>
    </recommendedName>
</protein>
<evidence type="ECO:0000259" key="6">
    <source>
        <dbReference type="PROSITE" id="PS51059"/>
    </source>
</evidence>
<dbReference type="InterPro" id="IPR013694">
    <property type="entry name" value="VIT"/>
</dbReference>
<dbReference type="CTD" id="143"/>
<keyword evidence="2" id="KW-0520">NAD</keyword>
<dbReference type="EC" id="2.4.2.-" evidence="2"/>